<keyword evidence="1 4" id="KW-0413">Isomerase</keyword>
<dbReference type="Pfam" id="PF00639">
    <property type="entry name" value="Rotamase"/>
    <property type="match status" value="1"/>
</dbReference>
<dbReference type="InterPro" id="IPR023058">
    <property type="entry name" value="PPIase_PpiC_CS"/>
</dbReference>
<dbReference type="InterPro" id="IPR046357">
    <property type="entry name" value="PPIase_dom_sf"/>
</dbReference>
<dbReference type="InterPro" id="IPR027304">
    <property type="entry name" value="Trigger_fact/SurA_dom_sf"/>
</dbReference>
<dbReference type="EMBL" id="AP025314">
    <property type="protein sequence ID" value="BDD11022.1"/>
    <property type="molecule type" value="Genomic_DNA"/>
</dbReference>
<feature type="domain" description="PpiC" evidence="3">
    <location>
        <begin position="235"/>
        <end position="339"/>
    </location>
</feature>
<dbReference type="GO" id="GO:0003755">
    <property type="term" value="F:peptidyl-prolyl cis-trans isomerase activity"/>
    <property type="evidence" value="ECO:0007669"/>
    <property type="project" value="UniProtKB-KW"/>
</dbReference>
<keyword evidence="1" id="KW-0697">Rotamase</keyword>
<dbReference type="SUPFAM" id="SSF109998">
    <property type="entry name" value="Triger factor/SurA peptide-binding domain-like"/>
    <property type="match status" value="1"/>
</dbReference>
<feature type="chain" id="PRO_5043695204" evidence="2">
    <location>
        <begin position="21"/>
        <end position="659"/>
    </location>
</feature>
<dbReference type="PANTHER" id="PTHR47245">
    <property type="entry name" value="PEPTIDYLPROLYL ISOMERASE"/>
    <property type="match status" value="1"/>
</dbReference>
<keyword evidence="2" id="KW-0732">Signal</keyword>
<protein>
    <submittedName>
        <fullName evidence="4">Peptidyl-prolyl cis-trans isomerase</fullName>
    </submittedName>
</protein>
<dbReference type="AlphaFoldDB" id="A0AAU9CSM7"/>
<dbReference type="Proteomes" id="UP001348817">
    <property type="component" value="Chromosome"/>
</dbReference>
<name>A0AAU9CSM7_9BACT</name>
<evidence type="ECO:0000256" key="2">
    <source>
        <dbReference type="SAM" id="SignalP"/>
    </source>
</evidence>
<dbReference type="InterPro" id="IPR000297">
    <property type="entry name" value="PPIase_PpiC"/>
</dbReference>
<evidence type="ECO:0000313" key="5">
    <source>
        <dbReference type="Proteomes" id="UP001348817"/>
    </source>
</evidence>
<sequence length="659" mass="75337">MRKLLVLPFLAFLVSCQTFKNTSSVSPDGQTLLVVDGQPVSVEEFVYAFQKNRNLRKDSLLGREAVDDYVKLYVNFKLKVAEAKRLDYDENPEFTKEYADYRKQLAEPYLSGAKVTDELVRRTYDRLKQEVNASHILIRVAENASPEDSLKAYEKIKGILVRAESGADFGKLASEYSEDPSAKQNGGDLGYFSAMRMVQPFEDAAYATAVGKVAGPFRTRFGYHILKVHDKIPARGEIRVAHIMLRLDRNASEADVASAEQKAMEISDAARKGESSWKELCSLFSEDINSKAKGGELPPFGPGRMYPAFENAAFGLSAENSISEPVRTPFGWHVIRFLEKKELPAFEKLEDMIRSRVRHSMKSGELAEALVERLKRENGFVEKLDDGGNTPELSLGQSSAWEKLRSEADTSRVLFTVGNQDFRVADYIDYLEDRQPKAGPATFGKRDYDEYVKTSLVAYEEEHLGDKNPEFRWLSQEYFEGLLLFRIMEDSVWSKASADTSELRKYYDNQPKSYRSPKKVEAMIVGVKSGELKERLDNIWNDKTLLNKTPKKSLEEFVNAESDVNLSPVSGTYRLTDPVFCGKVTFREGAHRFENEGKHYYVWVDKLLPDERKPLEKVRGEVIADYQDELERKWVESLRAKRQVTVNRKVLRQIYKRFE</sequence>
<evidence type="ECO:0000256" key="1">
    <source>
        <dbReference type="PROSITE-ProRule" id="PRU00278"/>
    </source>
</evidence>
<proteinExistence type="predicted"/>
<feature type="domain" description="PpiC" evidence="3">
    <location>
        <begin position="128"/>
        <end position="230"/>
    </location>
</feature>
<dbReference type="PROSITE" id="PS50198">
    <property type="entry name" value="PPIC_PPIASE_2"/>
    <property type="match status" value="2"/>
</dbReference>
<gene>
    <name evidence="4" type="ORF">FUAX_34540</name>
</gene>
<dbReference type="Pfam" id="PF13616">
    <property type="entry name" value="Rotamase_3"/>
    <property type="match status" value="1"/>
</dbReference>
<dbReference type="KEGG" id="fax:FUAX_34540"/>
<feature type="signal peptide" evidence="2">
    <location>
        <begin position="1"/>
        <end position="20"/>
    </location>
</feature>
<keyword evidence="5" id="KW-1185">Reference proteome</keyword>
<evidence type="ECO:0000259" key="3">
    <source>
        <dbReference type="PROSITE" id="PS50198"/>
    </source>
</evidence>
<organism evidence="4 5">
    <name type="scientific">Fulvitalea axinellae</name>
    <dbReference type="NCBI Taxonomy" id="1182444"/>
    <lineage>
        <taxon>Bacteria</taxon>
        <taxon>Pseudomonadati</taxon>
        <taxon>Bacteroidota</taxon>
        <taxon>Cytophagia</taxon>
        <taxon>Cytophagales</taxon>
        <taxon>Persicobacteraceae</taxon>
        <taxon>Fulvitalea</taxon>
    </lineage>
</organism>
<dbReference type="PANTHER" id="PTHR47245:SF2">
    <property type="entry name" value="PEPTIDYL-PROLYL CIS-TRANS ISOMERASE HP_0175-RELATED"/>
    <property type="match status" value="1"/>
</dbReference>
<dbReference type="PROSITE" id="PS51257">
    <property type="entry name" value="PROKAR_LIPOPROTEIN"/>
    <property type="match status" value="1"/>
</dbReference>
<accession>A0AAU9CSM7</accession>
<dbReference type="InterPro" id="IPR050245">
    <property type="entry name" value="PrsA_foldase"/>
</dbReference>
<dbReference type="RefSeq" id="WP_338392544.1">
    <property type="nucleotide sequence ID" value="NZ_AP025314.1"/>
</dbReference>
<dbReference type="Gene3D" id="3.10.50.40">
    <property type="match status" value="2"/>
</dbReference>
<evidence type="ECO:0000313" key="4">
    <source>
        <dbReference type="EMBL" id="BDD11022.1"/>
    </source>
</evidence>
<dbReference type="PROSITE" id="PS01096">
    <property type="entry name" value="PPIC_PPIASE_1"/>
    <property type="match status" value="1"/>
</dbReference>
<dbReference type="SUPFAM" id="SSF54534">
    <property type="entry name" value="FKBP-like"/>
    <property type="match status" value="2"/>
</dbReference>
<reference evidence="4 5" key="1">
    <citation type="submission" date="2021-12" db="EMBL/GenBank/DDBJ databases">
        <title>Genome sequencing of bacteria with rrn-lacking chromosome and rrn-plasmid.</title>
        <authorList>
            <person name="Anda M."/>
            <person name="Iwasaki W."/>
        </authorList>
    </citation>
    <scope>NUCLEOTIDE SEQUENCE [LARGE SCALE GENOMIC DNA]</scope>
    <source>
        <strain evidence="4 5">DSM 100852</strain>
    </source>
</reference>